<comment type="similarity">
    <text evidence="2">Belongs to the type II topoisomerase GyrB family.</text>
</comment>
<dbReference type="NCBIfam" id="NF004189">
    <property type="entry name" value="PRK05644.1"/>
    <property type="match status" value="1"/>
</dbReference>
<dbReference type="CDD" id="cd03366">
    <property type="entry name" value="TOPRIM_TopoIIA_GyrB"/>
    <property type="match status" value="1"/>
</dbReference>
<dbReference type="PRINTS" id="PR00418">
    <property type="entry name" value="TPI2FAMILY"/>
</dbReference>
<dbReference type="Gene3D" id="3.30.230.10">
    <property type="match status" value="1"/>
</dbReference>
<dbReference type="InterPro" id="IPR014721">
    <property type="entry name" value="Ribsml_uS5_D2-typ_fold_subgr"/>
</dbReference>
<evidence type="ECO:0000313" key="12">
    <source>
        <dbReference type="EMBL" id="MBM3332984.1"/>
    </source>
</evidence>
<dbReference type="PANTHER" id="PTHR45866:SF1">
    <property type="entry name" value="DNA GYRASE SUBUNIT B, MITOCHONDRIAL"/>
    <property type="match status" value="1"/>
</dbReference>
<comment type="caution">
    <text evidence="12">The sequence shown here is derived from an EMBL/GenBank/DDBJ whole genome shotgun (WGS) entry which is preliminary data.</text>
</comment>
<gene>
    <name evidence="12" type="ORF">FJY68_14250</name>
</gene>
<dbReference type="InterPro" id="IPR013759">
    <property type="entry name" value="Topo_IIA_B_C"/>
</dbReference>
<dbReference type="PROSITE" id="PS00177">
    <property type="entry name" value="TOPOISOMERASE_II"/>
    <property type="match status" value="1"/>
</dbReference>
<dbReference type="InterPro" id="IPR036890">
    <property type="entry name" value="HATPase_C_sf"/>
</dbReference>
<evidence type="ECO:0000256" key="4">
    <source>
        <dbReference type="ARBA" id="ARBA00022723"/>
    </source>
</evidence>
<feature type="domain" description="Toprim" evidence="11">
    <location>
        <begin position="288"/>
        <end position="403"/>
    </location>
</feature>
<keyword evidence="10" id="KW-0413">Isomerase</keyword>
<evidence type="ECO:0000256" key="3">
    <source>
        <dbReference type="ARBA" id="ARBA00012895"/>
    </source>
</evidence>
<dbReference type="PRINTS" id="PR01159">
    <property type="entry name" value="DNAGYRASEB"/>
</dbReference>
<protein>
    <recommendedName>
        <fullName evidence="3">DNA topoisomerase (ATP-hydrolyzing)</fullName>
        <ecNumber evidence="3">5.6.2.2</ecNumber>
    </recommendedName>
</protein>
<dbReference type="InterPro" id="IPR000565">
    <property type="entry name" value="Topo_IIA_B"/>
</dbReference>
<evidence type="ECO:0000256" key="2">
    <source>
        <dbReference type="ARBA" id="ARBA00010708"/>
    </source>
</evidence>
<accession>A0A938BUF7</accession>
<keyword evidence="4" id="KW-0479">Metal-binding</keyword>
<dbReference type="SMART" id="SM00433">
    <property type="entry name" value="TOP2c"/>
    <property type="match status" value="1"/>
</dbReference>
<dbReference type="Pfam" id="PF01751">
    <property type="entry name" value="Toprim"/>
    <property type="match status" value="1"/>
</dbReference>
<proteinExistence type="inferred from homology"/>
<evidence type="ECO:0000256" key="5">
    <source>
        <dbReference type="ARBA" id="ARBA00022741"/>
    </source>
</evidence>
<dbReference type="GO" id="GO:0005524">
    <property type="term" value="F:ATP binding"/>
    <property type="evidence" value="ECO:0007669"/>
    <property type="project" value="UniProtKB-KW"/>
</dbReference>
<dbReference type="InterPro" id="IPR020568">
    <property type="entry name" value="Ribosomal_Su5_D2-typ_SF"/>
</dbReference>
<keyword evidence="5" id="KW-0547">Nucleotide-binding</keyword>
<comment type="catalytic activity">
    <reaction evidence="1">
        <text>ATP-dependent breakage, passage and rejoining of double-stranded DNA.</text>
        <dbReference type="EC" id="5.6.2.2"/>
    </reaction>
</comment>
<evidence type="ECO:0000256" key="8">
    <source>
        <dbReference type="ARBA" id="ARBA00023029"/>
    </source>
</evidence>
<keyword evidence="8" id="KW-0799">Topoisomerase</keyword>
<dbReference type="Pfam" id="PF00204">
    <property type="entry name" value="DNA_gyraseB"/>
    <property type="match status" value="1"/>
</dbReference>
<evidence type="ECO:0000256" key="7">
    <source>
        <dbReference type="ARBA" id="ARBA00022842"/>
    </source>
</evidence>
<evidence type="ECO:0000256" key="1">
    <source>
        <dbReference type="ARBA" id="ARBA00000185"/>
    </source>
</evidence>
<dbReference type="GO" id="GO:0006265">
    <property type="term" value="P:DNA topological change"/>
    <property type="evidence" value="ECO:0007669"/>
    <property type="project" value="InterPro"/>
</dbReference>
<evidence type="ECO:0000259" key="11">
    <source>
        <dbReference type="PROSITE" id="PS50880"/>
    </source>
</evidence>
<dbReference type="PANTHER" id="PTHR45866">
    <property type="entry name" value="DNA GYRASE/TOPOISOMERASE SUBUNIT B"/>
    <property type="match status" value="1"/>
</dbReference>
<dbReference type="EMBL" id="VGIR01000197">
    <property type="protein sequence ID" value="MBM3332984.1"/>
    <property type="molecule type" value="Genomic_DNA"/>
</dbReference>
<dbReference type="InterPro" id="IPR001241">
    <property type="entry name" value="Topo_IIA"/>
</dbReference>
<dbReference type="InterPro" id="IPR013760">
    <property type="entry name" value="Topo_IIA-like_dom_sf"/>
</dbReference>
<dbReference type="PROSITE" id="PS50880">
    <property type="entry name" value="TOPRIM"/>
    <property type="match status" value="1"/>
</dbReference>
<feature type="non-terminal residue" evidence="12">
    <location>
        <position position="1"/>
    </location>
</feature>
<dbReference type="InterPro" id="IPR034160">
    <property type="entry name" value="TOPRIM_GyrB"/>
</dbReference>
<dbReference type="GO" id="GO:0046872">
    <property type="term" value="F:metal ion binding"/>
    <property type="evidence" value="ECO:0007669"/>
    <property type="project" value="UniProtKB-KW"/>
</dbReference>
<name>A0A938BUF7_UNCW3</name>
<dbReference type="FunFam" id="3.40.50.670:FF:000002">
    <property type="entry name" value="DNA gyrase subunit B"/>
    <property type="match status" value="1"/>
</dbReference>
<dbReference type="Proteomes" id="UP000779900">
    <property type="component" value="Unassembled WGS sequence"/>
</dbReference>
<dbReference type="FunFam" id="3.30.230.10:FF:000005">
    <property type="entry name" value="DNA gyrase subunit B"/>
    <property type="match status" value="1"/>
</dbReference>
<dbReference type="SUPFAM" id="SSF56719">
    <property type="entry name" value="Type II DNA topoisomerase"/>
    <property type="match status" value="1"/>
</dbReference>
<evidence type="ECO:0000256" key="10">
    <source>
        <dbReference type="ARBA" id="ARBA00023235"/>
    </source>
</evidence>
<dbReference type="GO" id="GO:0003677">
    <property type="term" value="F:DNA binding"/>
    <property type="evidence" value="ECO:0007669"/>
    <property type="project" value="UniProtKB-KW"/>
</dbReference>
<dbReference type="InterPro" id="IPR013506">
    <property type="entry name" value="Topo_IIA_bsu_dom2"/>
</dbReference>
<dbReference type="InterPro" id="IPR006171">
    <property type="entry name" value="TOPRIM_dom"/>
</dbReference>
<evidence type="ECO:0000256" key="9">
    <source>
        <dbReference type="ARBA" id="ARBA00023125"/>
    </source>
</evidence>
<keyword evidence="6" id="KW-0067">ATP-binding</keyword>
<keyword evidence="9" id="KW-0238">DNA-binding</keyword>
<dbReference type="InterPro" id="IPR002288">
    <property type="entry name" value="DNA_gyrase_B_C"/>
</dbReference>
<evidence type="ECO:0000313" key="13">
    <source>
        <dbReference type="Proteomes" id="UP000779900"/>
    </source>
</evidence>
<dbReference type="AlphaFoldDB" id="A0A938BUF7"/>
<dbReference type="SUPFAM" id="SSF54211">
    <property type="entry name" value="Ribosomal protein S5 domain 2-like"/>
    <property type="match status" value="1"/>
</dbReference>
<dbReference type="GO" id="GO:0003918">
    <property type="term" value="F:DNA topoisomerase type II (double strand cut, ATP-hydrolyzing) activity"/>
    <property type="evidence" value="ECO:0007669"/>
    <property type="project" value="UniProtKB-EC"/>
</dbReference>
<organism evidence="12 13">
    <name type="scientific">candidate division WOR-3 bacterium</name>
    <dbReference type="NCBI Taxonomy" id="2052148"/>
    <lineage>
        <taxon>Bacteria</taxon>
        <taxon>Bacteria division WOR-3</taxon>
    </lineage>
</organism>
<dbReference type="Gene3D" id="3.30.565.10">
    <property type="entry name" value="Histidine kinase-like ATPase, C-terminal domain"/>
    <property type="match status" value="1"/>
</dbReference>
<dbReference type="SUPFAM" id="SSF55874">
    <property type="entry name" value="ATPase domain of HSP90 chaperone/DNA topoisomerase II/histidine kinase"/>
    <property type="match status" value="1"/>
</dbReference>
<dbReference type="Pfam" id="PF00986">
    <property type="entry name" value="DNA_gyraseB_C"/>
    <property type="match status" value="1"/>
</dbReference>
<sequence length="504" mass="56698">EHLTAEVFRDGKSYRMDFERGKAQGDIKVTGKTKQRGTLIRFKPDKQIFKTVVFKGETIMARMRELAYLNKDLKINLKDERAGTAETFHFPNGLADFVKFLDTGRTALHKPVLIEEDRNGMHVDVAFEYNDGYVESIFSFANTINTHEGGTHLSGFKSALTRTLGEYARKSGALKEDIELTGEDTREGLTAVVSVKIGDPQFEGQTKTKLGNGEAKSVVETVVNEQLARYFEENPRFANRIVEKVLTAAKARMAARKARDLTRRRSLLESDSLPGKLADCASEDPAESEIYIVEGDSAGGSAKQGRNREFQAILPLRGKILNVEKSNLNKILSNNEIRTLISAIGAGIGEEDFDAQKARYHKIVIMTDADVDGSHIRVLLLTFFYRFMQPLIEAGYVYIAQPPLYRVKQGKTENYLYSDEALADLSSKNKGTQFDIQRYKGLGEMNPEQLWETTMNPDKRTLKRVAMEDATEADAVFRTLMGDEVEPRRLFIEKNAVHVENLDV</sequence>
<dbReference type="EC" id="5.6.2.2" evidence="3"/>
<dbReference type="InterPro" id="IPR018522">
    <property type="entry name" value="TopoIIA_CS"/>
</dbReference>
<dbReference type="Gene3D" id="3.40.50.670">
    <property type="match status" value="1"/>
</dbReference>
<reference evidence="12" key="1">
    <citation type="submission" date="2019-03" db="EMBL/GenBank/DDBJ databases">
        <title>Lake Tanganyika Metagenome-Assembled Genomes (MAGs).</title>
        <authorList>
            <person name="Tran P."/>
        </authorList>
    </citation>
    <scope>NUCLEOTIDE SEQUENCE</scope>
    <source>
        <strain evidence="12">K_DeepCast_150m_m2_040</strain>
    </source>
</reference>
<dbReference type="CDD" id="cd00822">
    <property type="entry name" value="TopoII_Trans_DNA_gyrase"/>
    <property type="match status" value="1"/>
</dbReference>
<keyword evidence="7" id="KW-0460">Magnesium</keyword>
<evidence type="ECO:0000256" key="6">
    <source>
        <dbReference type="ARBA" id="ARBA00022840"/>
    </source>
</evidence>